<sequence>MKKTDIVDLVHEKLGGTKKQAEEAVDTVFMAITDSLKKRDKVSISDFGIFDAKARAARKARNPRTGEMVDVPATTVPKFRASRALKEAVK</sequence>
<comment type="caution">
    <text evidence="4">The sequence shown here is derived from an EMBL/GenBank/DDBJ whole genome shotgun (WGS) entry which is preliminary data.</text>
</comment>
<dbReference type="AlphaFoldDB" id="A0A2H0TCP2"/>
<proteinExistence type="inferred from homology"/>
<evidence type="ECO:0000313" key="5">
    <source>
        <dbReference type="Proteomes" id="UP000231503"/>
    </source>
</evidence>
<keyword evidence="2 4" id="KW-0238">DNA-binding</keyword>
<protein>
    <submittedName>
        <fullName evidence="4">DNA-binding protein</fullName>
    </submittedName>
</protein>
<keyword evidence="1" id="KW-0226">DNA condensation</keyword>
<dbReference type="Gene3D" id="4.10.520.10">
    <property type="entry name" value="IHF-like DNA-binding proteins"/>
    <property type="match status" value="1"/>
</dbReference>
<dbReference type="SMART" id="SM00411">
    <property type="entry name" value="BHL"/>
    <property type="match status" value="1"/>
</dbReference>
<accession>A0A2H0TCP2</accession>
<dbReference type="Pfam" id="PF00216">
    <property type="entry name" value="Bac_DNA_binding"/>
    <property type="match status" value="1"/>
</dbReference>
<dbReference type="InterPro" id="IPR010992">
    <property type="entry name" value="IHF-like_DNA-bd_dom_sf"/>
</dbReference>
<evidence type="ECO:0000313" key="4">
    <source>
        <dbReference type="EMBL" id="PIR69322.1"/>
    </source>
</evidence>
<dbReference type="GO" id="GO:0030527">
    <property type="term" value="F:structural constituent of chromatin"/>
    <property type="evidence" value="ECO:0007669"/>
    <property type="project" value="InterPro"/>
</dbReference>
<reference evidence="5" key="1">
    <citation type="submission" date="2017-09" db="EMBL/GenBank/DDBJ databases">
        <title>Depth-based differentiation of microbial function through sediment-hosted aquifers and enrichment of novel symbionts in the deep terrestrial subsurface.</title>
        <authorList>
            <person name="Probst A.J."/>
            <person name="Ladd B."/>
            <person name="Jarett J.K."/>
            <person name="Geller-Mcgrath D.E."/>
            <person name="Sieber C.M.K."/>
            <person name="Emerson J.B."/>
            <person name="Anantharaman K."/>
            <person name="Thomas B.C."/>
            <person name="Malmstrom R."/>
            <person name="Stieglmeier M."/>
            <person name="Klingl A."/>
            <person name="Woyke T."/>
            <person name="Ryan C.M."/>
            <person name="Banfield J.F."/>
        </authorList>
    </citation>
    <scope>NUCLEOTIDE SEQUENCE [LARGE SCALE GENOMIC DNA]</scope>
</reference>
<dbReference type="PRINTS" id="PR01727">
    <property type="entry name" value="DNABINDINGHU"/>
</dbReference>
<dbReference type="GO" id="GO:0003677">
    <property type="term" value="F:DNA binding"/>
    <property type="evidence" value="ECO:0007669"/>
    <property type="project" value="UniProtKB-KW"/>
</dbReference>
<dbReference type="InterPro" id="IPR000119">
    <property type="entry name" value="Hist_DNA-bd"/>
</dbReference>
<comment type="similarity">
    <text evidence="3">Belongs to the bacterial histone-like protein family.</text>
</comment>
<dbReference type="CDD" id="cd13831">
    <property type="entry name" value="HU"/>
    <property type="match status" value="1"/>
</dbReference>
<dbReference type="PANTHER" id="PTHR33175:SF3">
    <property type="entry name" value="DNA-BINDING PROTEIN HU-BETA"/>
    <property type="match status" value="1"/>
</dbReference>
<dbReference type="Proteomes" id="UP000231503">
    <property type="component" value="Unassembled WGS sequence"/>
</dbReference>
<evidence type="ECO:0000256" key="1">
    <source>
        <dbReference type="ARBA" id="ARBA00023067"/>
    </source>
</evidence>
<dbReference type="EMBL" id="PFCO01000009">
    <property type="protein sequence ID" value="PIR69322.1"/>
    <property type="molecule type" value="Genomic_DNA"/>
</dbReference>
<dbReference type="PANTHER" id="PTHR33175">
    <property type="entry name" value="DNA-BINDING PROTEIN HU"/>
    <property type="match status" value="1"/>
</dbReference>
<evidence type="ECO:0000256" key="3">
    <source>
        <dbReference type="RuleBase" id="RU003939"/>
    </source>
</evidence>
<evidence type="ECO:0000256" key="2">
    <source>
        <dbReference type="ARBA" id="ARBA00023125"/>
    </source>
</evidence>
<name>A0A2H0TCP2_9BACT</name>
<organism evidence="4 5">
    <name type="scientific">Candidatus Niyogibacteria bacterium CG10_big_fil_rev_8_21_14_0_10_46_36</name>
    <dbReference type="NCBI Taxonomy" id="1974726"/>
    <lineage>
        <taxon>Bacteria</taxon>
        <taxon>Candidatus Niyogiibacteriota</taxon>
    </lineage>
</organism>
<gene>
    <name evidence="4" type="ORF">COU47_04280</name>
</gene>
<dbReference type="SUPFAM" id="SSF47729">
    <property type="entry name" value="IHF-like DNA-binding proteins"/>
    <property type="match status" value="1"/>
</dbReference>
<dbReference type="GO" id="GO:0030261">
    <property type="term" value="P:chromosome condensation"/>
    <property type="evidence" value="ECO:0007669"/>
    <property type="project" value="UniProtKB-KW"/>
</dbReference>